<dbReference type="Pfam" id="PF13868">
    <property type="entry name" value="TPH"/>
    <property type="match status" value="1"/>
</dbReference>
<evidence type="ECO:0000256" key="11">
    <source>
        <dbReference type="SAM" id="Coils"/>
    </source>
</evidence>
<evidence type="ECO:0000256" key="6">
    <source>
        <dbReference type="ARBA" id="ARBA00023054"/>
    </source>
</evidence>
<comment type="catalytic activity">
    <reaction evidence="1">
        <text>Endonucleolytic cleavage to nucleoside 3'-phosphates and 3'-phosphooligonucleotide end-products.</text>
        <dbReference type="EC" id="3.1.22.1"/>
    </reaction>
</comment>
<evidence type="ECO:0000256" key="2">
    <source>
        <dbReference type="ARBA" id="ARBA00004138"/>
    </source>
</evidence>
<comment type="similarity">
    <text evidence="9">Belongs to the CFAP53 family.</text>
</comment>
<keyword evidence="8" id="KW-0966">Cell projection</keyword>
<feature type="compositionally biased region" description="Basic and acidic residues" evidence="12">
    <location>
        <begin position="487"/>
        <end position="504"/>
    </location>
</feature>
<dbReference type="Pfam" id="PF03265">
    <property type="entry name" value="DNase_II"/>
    <property type="match status" value="1"/>
</dbReference>
<evidence type="ECO:0000256" key="12">
    <source>
        <dbReference type="SAM" id="MobiDB-lite"/>
    </source>
</evidence>
<keyword evidence="7" id="KW-0969">Cilium</keyword>
<keyword evidence="16" id="KW-1185">Reference proteome</keyword>
<evidence type="ECO:0000256" key="10">
    <source>
        <dbReference type="ARBA" id="ARBA00033773"/>
    </source>
</evidence>
<evidence type="ECO:0000313" key="16">
    <source>
        <dbReference type="Proteomes" id="UP001279410"/>
    </source>
</evidence>
<evidence type="ECO:0000256" key="9">
    <source>
        <dbReference type="ARBA" id="ARBA00033747"/>
    </source>
</evidence>
<dbReference type="PANTHER" id="PTHR31183:SF1">
    <property type="entry name" value="CILIA- AND FLAGELLA-ASSOCIATED PROTEIN 53"/>
    <property type="match status" value="1"/>
</dbReference>
<evidence type="ECO:0000256" key="8">
    <source>
        <dbReference type="ARBA" id="ARBA00023273"/>
    </source>
</evidence>
<feature type="domain" description="Trichohyalin-plectin-homology" evidence="14">
    <location>
        <begin position="403"/>
        <end position="503"/>
    </location>
</feature>
<evidence type="ECO:0000256" key="5">
    <source>
        <dbReference type="ARBA" id="ARBA00022801"/>
    </source>
</evidence>
<feature type="compositionally biased region" description="Basic and acidic residues" evidence="12">
    <location>
        <begin position="455"/>
        <end position="464"/>
    </location>
</feature>
<dbReference type="EC" id="3.1.22.1" evidence="4"/>
<keyword evidence="5" id="KW-0378">Hydrolase</keyword>
<dbReference type="InterPro" id="IPR004947">
    <property type="entry name" value="DNase_II"/>
</dbReference>
<gene>
    <name evidence="15" type="ORF">AKAME5_000915600</name>
</gene>
<comment type="similarity">
    <text evidence="3">Belongs to the DNase II family.</text>
</comment>
<dbReference type="PANTHER" id="PTHR31183">
    <property type="entry name" value="TRICHOPLEIN KERATIN FILAMENT-BINDING PROTEIN FAMILY MEMBER"/>
    <property type="match status" value="1"/>
</dbReference>
<keyword evidence="6 11" id="KW-0175">Coiled coil</keyword>
<evidence type="ECO:0000256" key="7">
    <source>
        <dbReference type="ARBA" id="ARBA00023069"/>
    </source>
</evidence>
<evidence type="ECO:0000256" key="3">
    <source>
        <dbReference type="ARBA" id="ARBA00007527"/>
    </source>
</evidence>
<feature type="chain" id="PRO_5041943124" description="Cilia- and flagella-associated protein 53" evidence="13">
    <location>
        <begin position="18"/>
        <end position="504"/>
    </location>
</feature>
<evidence type="ECO:0000256" key="13">
    <source>
        <dbReference type="SAM" id="SignalP"/>
    </source>
</evidence>
<feature type="non-terminal residue" evidence="15">
    <location>
        <position position="504"/>
    </location>
</feature>
<accession>A0AAD3MLD7</accession>
<dbReference type="AlphaFoldDB" id="A0AAD3MLD7"/>
<dbReference type="InterPro" id="IPR043596">
    <property type="entry name" value="CFAP53/TCHP"/>
</dbReference>
<evidence type="ECO:0000313" key="15">
    <source>
        <dbReference type="EMBL" id="GLD56863.1"/>
    </source>
</evidence>
<evidence type="ECO:0000256" key="1">
    <source>
        <dbReference type="ARBA" id="ARBA00000447"/>
    </source>
</evidence>
<name>A0AAD3MLD7_LATJO</name>
<feature type="region of interest" description="Disordered" evidence="12">
    <location>
        <begin position="455"/>
        <end position="504"/>
    </location>
</feature>
<comment type="caution">
    <text evidence="15">The sequence shown here is derived from an EMBL/GenBank/DDBJ whole genome shotgun (WGS) entry which is preliminary data.</text>
</comment>
<keyword evidence="13" id="KW-0732">Signal</keyword>
<comment type="subcellular location">
    <subcellularLocation>
        <location evidence="2">Cell projection</location>
        <location evidence="2">Cilium</location>
    </subcellularLocation>
</comment>
<feature type="signal peptide" evidence="13">
    <location>
        <begin position="1"/>
        <end position="17"/>
    </location>
</feature>
<dbReference type="CDD" id="cd09120">
    <property type="entry name" value="PLDc_DNaseII_1"/>
    <property type="match status" value="1"/>
</dbReference>
<evidence type="ECO:0000259" key="14">
    <source>
        <dbReference type="Pfam" id="PF13868"/>
    </source>
</evidence>
<feature type="coiled-coil region" evidence="11">
    <location>
        <begin position="332"/>
        <end position="392"/>
    </location>
</feature>
<dbReference type="Proteomes" id="UP001279410">
    <property type="component" value="Unassembled WGS sequence"/>
</dbReference>
<dbReference type="GO" id="GO:0004531">
    <property type="term" value="F:deoxyribonuclease II activity"/>
    <property type="evidence" value="ECO:0007669"/>
    <property type="project" value="UniProtKB-EC"/>
</dbReference>
<protein>
    <recommendedName>
        <fullName evidence="10">Cilia- and flagella-associated protein 53</fullName>
        <ecNumber evidence="4">3.1.22.1</ecNumber>
    </recommendedName>
</protein>
<reference evidence="15" key="1">
    <citation type="submission" date="2022-08" db="EMBL/GenBank/DDBJ databases">
        <title>Genome sequencing of akame (Lates japonicus).</title>
        <authorList>
            <person name="Hashiguchi Y."/>
            <person name="Takahashi H."/>
        </authorList>
    </citation>
    <scope>NUCLEOTIDE SEQUENCE</scope>
    <source>
        <strain evidence="15">Kochi</strain>
    </source>
</reference>
<organism evidence="15 16">
    <name type="scientific">Lates japonicus</name>
    <name type="common">Japanese lates</name>
    <dbReference type="NCBI Taxonomy" id="270547"/>
    <lineage>
        <taxon>Eukaryota</taxon>
        <taxon>Metazoa</taxon>
        <taxon>Chordata</taxon>
        <taxon>Craniata</taxon>
        <taxon>Vertebrata</taxon>
        <taxon>Euteleostomi</taxon>
        <taxon>Actinopterygii</taxon>
        <taxon>Neopterygii</taxon>
        <taxon>Teleostei</taxon>
        <taxon>Neoteleostei</taxon>
        <taxon>Acanthomorphata</taxon>
        <taxon>Carangaria</taxon>
        <taxon>Carangaria incertae sedis</taxon>
        <taxon>Centropomidae</taxon>
        <taxon>Lates</taxon>
    </lineage>
</organism>
<dbReference type="EMBL" id="BRZM01000027">
    <property type="protein sequence ID" value="GLD56863.1"/>
    <property type="molecule type" value="Genomic_DNA"/>
</dbReference>
<sequence>MWRFVLAVSLLCCSSDASVTCKDESEGEVDWYILYKAPKNEKNPTGLKYIYIGPDVHGKVTKRTGTDIKGILGNTLTPILKSVRKMPKDFGFISYSDQPPGCSADIKMFGHSKGVVMVDKTTAVWLLHSTPQFPFRRDQNKFWPDSGEENAQTFICVTFPSETANIKHIGKHLQSIGAFPFDHDIPDGFYDELKDAVNWNKQDPPGELQELIKKGDVEFYSIAKKQAEEDDDLNVGDVYFAIAEKMLLSQRRTRCREFTGPTPHSVAVRAKLPSSRPADHLILERQRQDAARDQVLEFTRYQQTCDVKNSWLKSSDRHFLRGTVQREIRAAMKRHESDIEERRHRLRELLEAEEQQLLQEVEEKKETTVERQAKMREKAKVLRERRESERQQLVSDKLDQLFREQCDELRTIQTRRREQQVCAEREAQVRSGQEERRRRQEEEKLFEELWEADRRAKEERERRRVQTQQQRNMEQLDVLKTQMEAAEQQRQKEKELREEEARLR</sequence>
<evidence type="ECO:0000256" key="4">
    <source>
        <dbReference type="ARBA" id="ARBA00012036"/>
    </source>
</evidence>
<dbReference type="GO" id="GO:0005929">
    <property type="term" value="C:cilium"/>
    <property type="evidence" value="ECO:0007669"/>
    <property type="project" value="UniProtKB-SubCell"/>
</dbReference>
<proteinExistence type="inferred from homology"/>
<dbReference type="InterPro" id="IPR043597">
    <property type="entry name" value="TPH_dom"/>
</dbReference>